<dbReference type="EMBL" id="CVLB01000001">
    <property type="protein sequence ID" value="CRF31973.1"/>
    <property type="molecule type" value="Genomic_DNA"/>
</dbReference>
<keyword evidence="6 7" id="KW-0472">Membrane</keyword>
<dbReference type="InterPro" id="IPR052031">
    <property type="entry name" value="Membrane_Transporter-Flippase"/>
</dbReference>
<dbReference type="Proteomes" id="UP000043763">
    <property type="component" value="Unassembled WGS sequence"/>
</dbReference>
<proteinExistence type="predicted"/>
<comment type="subcellular location">
    <subcellularLocation>
        <location evidence="1">Cell membrane</location>
        <topology evidence="1">Multi-pass membrane protein</topology>
    </subcellularLocation>
</comment>
<feature type="transmembrane region" description="Helical" evidence="7">
    <location>
        <begin position="54"/>
        <end position="73"/>
    </location>
</feature>
<feature type="transmembrane region" description="Helical" evidence="7">
    <location>
        <begin position="12"/>
        <end position="34"/>
    </location>
</feature>
<dbReference type="OrthoDB" id="388031at2"/>
<reference evidence="9" key="1">
    <citation type="submission" date="2015-04" db="EMBL/GenBank/DDBJ databases">
        <authorList>
            <person name="Mushtaq Mamoona"/>
        </authorList>
    </citation>
    <scope>NUCLEOTIDE SEQUENCE [LARGE SCALE GENOMIC DNA]</scope>
    <source>
        <strain evidence="9">AN4859/03</strain>
    </source>
</reference>
<name>A0A0G4K4E2_9SPIR</name>
<evidence type="ECO:0000256" key="2">
    <source>
        <dbReference type="ARBA" id="ARBA00022448"/>
    </source>
</evidence>
<gene>
    <name evidence="8" type="ORF">BRSU_0491</name>
</gene>
<keyword evidence="3" id="KW-1003">Cell membrane</keyword>
<dbReference type="NCBIfam" id="NF045539">
    <property type="entry name" value="MATE_efflux1"/>
    <property type="match status" value="1"/>
</dbReference>
<keyword evidence="9" id="KW-1185">Reference proteome</keyword>
<feature type="transmembrane region" description="Helical" evidence="7">
    <location>
        <begin position="164"/>
        <end position="184"/>
    </location>
</feature>
<evidence type="ECO:0000256" key="7">
    <source>
        <dbReference type="SAM" id="Phobius"/>
    </source>
</evidence>
<feature type="transmembrane region" description="Helical" evidence="7">
    <location>
        <begin position="138"/>
        <end position="157"/>
    </location>
</feature>
<dbReference type="PANTHER" id="PTHR43549:SF3">
    <property type="entry name" value="MULTIDRUG RESISTANCE PROTEIN YPNP-RELATED"/>
    <property type="match status" value="1"/>
</dbReference>
<evidence type="ECO:0000313" key="8">
    <source>
        <dbReference type="EMBL" id="CRF31973.1"/>
    </source>
</evidence>
<organism evidence="8 9">
    <name type="scientific">Brachyspira suanatina</name>
    <dbReference type="NCBI Taxonomy" id="381802"/>
    <lineage>
        <taxon>Bacteria</taxon>
        <taxon>Pseudomonadati</taxon>
        <taxon>Spirochaetota</taxon>
        <taxon>Spirochaetia</taxon>
        <taxon>Brachyspirales</taxon>
        <taxon>Brachyspiraceae</taxon>
        <taxon>Brachyspira</taxon>
    </lineage>
</organism>
<keyword evidence="5 7" id="KW-1133">Transmembrane helix</keyword>
<evidence type="ECO:0000256" key="5">
    <source>
        <dbReference type="ARBA" id="ARBA00022989"/>
    </source>
</evidence>
<sequence length="440" mass="51296">MYTNSLRQINFRLFIVLMIQALMPSIYSTFRIYLLDSYPSASGINIASQQMWLGIIYEVFEEAIIAPLFFFFGKIKDKDSLEQKYIFINKVRSSILIITFIYIIMAFIINVFAGNLVTVMKQQTELYAQTTTYIRLESLANIAVVLFHLVIIVHTALENYKSIFVITTIKMFLTIILDIVFVSQYPISLNFGVNGIAYNNIISNLISIIIALILLSKCGYNIFDKIKVQFLWNKKVSSLNVISGLESFYRNLIYSIVLVRMINIVGEQGNYWVANSFYWAWLLIPINQIGTLIRTDLSKDHNRSLKPYVLLTTICVLIWIALIPTYKYFMKYIMNAQNLESVMSLIMILFPFYIFYAYYNIISNLLYAIGQIKYMLFQSFIVNTFFNIPYFILYLKGAYEITLLNITLRFGLAILISTVIIYIIYFTKIRKILKLEKHNI</sequence>
<evidence type="ECO:0000256" key="1">
    <source>
        <dbReference type="ARBA" id="ARBA00004651"/>
    </source>
</evidence>
<dbReference type="GO" id="GO:0005886">
    <property type="term" value="C:plasma membrane"/>
    <property type="evidence" value="ECO:0007669"/>
    <property type="project" value="UniProtKB-SubCell"/>
</dbReference>
<feature type="transmembrane region" description="Helical" evidence="7">
    <location>
        <begin position="374"/>
        <end position="394"/>
    </location>
</feature>
<dbReference type="AlphaFoldDB" id="A0A0G4K4E2"/>
<feature type="transmembrane region" description="Helical" evidence="7">
    <location>
        <begin position="406"/>
        <end position="427"/>
    </location>
</feature>
<feature type="transmembrane region" description="Helical" evidence="7">
    <location>
        <begin position="196"/>
        <end position="215"/>
    </location>
</feature>
<feature type="transmembrane region" description="Helical" evidence="7">
    <location>
        <begin position="278"/>
        <end position="297"/>
    </location>
</feature>
<evidence type="ECO:0000313" key="9">
    <source>
        <dbReference type="Proteomes" id="UP000043763"/>
    </source>
</evidence>
<feature type="transmembrane region" description="Helical" evidence="7">
    <location>
        <begin position="341"/>
        <end position="362"/>
    </location>
</feature>
<feature type="transmembrane region" description="Helical" evidence="7">
    <location>
        <begin position="94"/>
        <end position="118"/>
    </location>
</feature>
<evidence type="ECO:0000256" key="6">
    <source>
        <dbReference type="ARBA" id="ARBA00023136"/>
    </source>
</evidence>
<dbReference type="PANTHER" id="PTHR43549">
    <property type="entry name" value="MULTIDRUG RESISTANCE PROTEIN YPNP-RELATED"/>
    <property type="match status" value="1"/>
</dbReference>
<evidence type="ECO:0000256" key="4">
    <source>
        <dbReference type="ARBA" id="ARBA00022692"/>
    </source>
</evidence>
<accession>A0A0G4K4E2</accession>
<keyword evidence="2" id="KW-0813">Transport</keyword>
<protein>
    <submittedName>
        <fullName evidence="8">Multidrug transporter</fullName>
    </submittedName>
</protein>
<keyword evidence="4 7" id="KW-0812">Transmembrane</keyword>
<feature type="transmembrane region" description="Helical" evidence="7">
    <location>
        <begin position="309"/>
        <end position="329"/>
    </location>
</feature>
<dbReference type="RefSeq" id="WP_048593625.1">
    <property type="nucleotide sequence ID" value="NZ_CVLB01000001.1"/>
</dbReference>
<evidence type="ECO:0000256" key="3">
    <source>
        <dbReference type="ARBA" id="ARBA00022475"/>
    </source>
</evidence>